<reference evidence="2" key="1">
    <citation type="submission" date="2022-10" db="EMBL/GenBank/DDBJ databases">
        <title>Genome assembly of Pristionchus species.</title>
        <authorList>
            <person name="Yoshida K."/>
            <person name="Sommer R.J."/>
        </authorList>
    </citation>
    <scope>NUCLEOTIDE SEQUENCE [LARGE SCALE GENOMIC DNA]</scope>
    <source>
        <strain evidence="2">RS5460</strain>
    </source>
</reference>
<protein>
    <submittedName>
        <fullName evidence="1">Uncharacterized protein</fullName>
    </submittedName>
</protein>
<dbReference type="AlphaFoldDB" id="A0AAN5CY02"/>
<dbReference type="Proteomes" id="UP001328107">
    <property type="component" value="Unassembled WGS sequence"/>
</dbReference>
<comment type="caution">
    <text evidence="1">The sequence shown here is derived from an EMBL/GenBank/DDBJ whole genome shotgun (WGS) entry which is preliminary data.</text>
</comment>
<name>A0AAN5CY02_9BILA</name>
<sequence length="127" mass="13853">MSISIQRGDEFNPRQEFYLNGHEDQVSNQLSTFITRCEIHGEDFTPSDFSLCADILRNSTFGRLTIYVNTLDDNSASFILSLAPHSKDISVCCGESSLPDPAIFITQLASSDGSSTFLSDISSSATS</sequence>
<organism evidence="1 2">
    <name type="scientific">Pristionchus mayeri</name>
    <dbReference type="NCBI Taxonomy" id="1317129"/>
    <lineage>
        <taxon>Eukaryota</taxon>
        <taxon>Metazoa</taxon>
        <taxon>Ecdysozoa</taxon>
        <taxon>Nematoda</taxon>
        <taxon>Chromadorea</taxon>
        <taxon>Rhabditida</taxon>
        <taxon>Rhabditina</taxon>
        <taxon>Diplogasteromorpha</taxon>
        <taxon>Diplogasteroidea</taxon>
        <taxon>Neodiplogasteridae</taxon>
        <taxon>Pristionchus</taxon>
    </lineage>
</organism>
<evidence type="ECO:0000313" key="2">
    <source>
        <dbReference type="Proteomes" id="UP001328107"/>
    </source>
</evidence>
<feature type="non-terminal residue" evidence="1">
    <location>
        <position position="127"/>
    </location>
</feature>
<keyword evidence="2" id="KW-1185">Reference proteome</keyword>
<evidence type="ECO:0000313" key="1">
    <source>
        <dbReference type="EMBL" id="GMR52535.1"/>
    </source>
</evidence>
<proteinExistence type="predicted"/>
<accession>A0AAN5CY02</accession>
<gene>
    <name evidence="1" type="ORF">PMAYCL1PPCAC_22730</name>
</gene>
<dbReference type="EMBL" id="BTRK01000005">
    <property type="protein sequence ID" value="GMR52535.1"/>
    <property type="molecule type" value="Genomic_DNA"/>
</dbReference>